<evidence type="ECO:0000313" key="8">
    <source>
        <dbReference type="Proteomes" id="UP000317940"/>
    </source>
</evidence>
<keyword evidence="8" id="KW-1185">Reference proteome</keyword>
<dbReference type="InterPro" id="IPR000653">
    <property type="entry name" value="DegT/StrS_aminotransferase"/>
</dbReference>
<keyword evidence="2 7" id="KW-0032">Aminotransferase</keyword>
<evidence type="ECO:0000256" key="3">
    <source>
        <dbReference type="ARBA" id="ARBA00022898"/>
    </source>
</evidence>
<sequence>MTEQLAILGGPRTNTRDWPIWPRPAAGALKALDDVLHSGRWAVSGPYREQEAYERRFARAFADYAGARHCVPTASGTASLMVALEACGVGAGDEVIIPGISWAANVSTVVGVNAVPVFVDIDPDTYCLDPVAVEAAVTSRTKAIVVVHLYSALADLRALRAVADKHGLALIEDAAQAHGAVYRGRGIGTWGEVGAFSMQHSKLLTAGEGGAAITNDPELARRMELLRADGRAFAPSTPGYGEMELVNTAELMGSNRCLSEFQAAVLLEQLDSLDAENRTRARNAARLDALLTELGHRPQQTSEGTDRRSYYAYCVALDPEVTERVELRVIAGALTAELGFPIKPPYPPLYRTPLYGPRTRPRFAISEEHLARIDRREVDLPVTERTQRTVLNFHHAALLADPEQIESIAAAVAKVTANLSALSS</sequence>
<evidence type="ECO:0000256" key="2">
    <source>
        <dbReference type="ARBA" id="ARBA00022576"/>
    </source>
</evidence>
<gene>
    <name evidence="7" type="ORF">FHX73_114608</name>
</gene>
<evidence type="ECO:0000256" key="6">
    <source>
        <dbReference type="PIRSR" id="PIRSR000390-2"/>
    </source>
</evidence>
<proteinExistence type="inferred from homology"/>
<reference evidence="7 8" key="1">
    <citation type="submission" date="2019-06" db="EMBL/GenBank/DDBJ databases">
        <title>Sequencing the genomes of 1000 actinobacteria strains.</title>
        <authorList>
            <person name="Klenk H.-P."/>
        </authorList>
    </citation>
    <scope>NUCLEOTIDE SEQUENCE [LARGE SCALE GENOMIC DNA]</scope>
    <source>
        <strain evidence="7 8">DSM 44826</strain>
    </source>
</reference>
<evidence type="ECO:0000256" key="4">
    <source>
        <dbReference type="ARBA" id="ARBA00038398"/>
    </source>
</evidence>
<dbReference type="PANTHER" id="PTHR30244:SF34">
    <property type="entry name" value="DTDP-4-AMINO-4,6-DIDEOXYGALACTOSE TRANSAMINASE"/>
    <property type="match status" value="1"/>
</dbReference>
<dbReference type="PANTHER" id="PTHR30244">
    <property type="entry name" value="TRANSAMINASE"/>
    <property type="match status" value="1"/>
</dbReference>
<dbReference type="EMBL" id="VIWT01000001">
    <property type="protein sequence ID" value="TWG00728.1"/>
    <property type="molecule type" value="Genomic_DNA"/>
</dbReference>
<protein>
    <submittedName>
        <fullName evidence="7">L-glutamine:scyllo-inosose aminotransferase/L-glutamine:2-deoxy-scyllo-inosose/3-amino-2,3-dideoxy-scyllo-inosose aminotransferase</fullName>
    </submittedName>
</protein>
<dbReference type="Gene3D" id="3.40.640.10">
    <property type="entry name" value="Type I PLP-dependent aspartate aminotransferase-like (Major domain)"/>
    <property type="match status" value="1"/>
</dbReference>
<comment type="similarity">
    <text evidence="4">Belongs to the DegT/DnrJ/EryC1 family. L-glutamine:2-deoxy-scyllo-inosose/scyllo-inosose aminotransferase subfamily.</text>
</comment>
<dbReference type="PIRSF" id="PIRSF000390">
    <property type="entry name" value="PLP_StrS"/>
    <property type="match status" value="1"/>
</dbReference>
<dbReference type="Proteomes" id="UP000317940">
    <property type="component" value="Unassembled WGS sequence"/>
</dbReference>
<feature type="active site" description="Proton acceptor" evidence="5">
    <location>
        <position position="202"/>
    </location>
</feature>
<organism evidence="7 8">
    <name type="scientific">Kitasatospora viridis</name>
    <dbReference type="NCBI Taxonomy" id="281105"/>
    <lineage>
        <taxon>Bacteria</taxon>
        <taxon>Bacillati</taxon>
        <taxon>Actinomycetota</taxon>
        <taxon>Actinomycetes</taxon>
        <taxon>Kitasatosporales</taxon>
        <taxon>Streptomycetaceae</taxon>
        <taxon>Kitasatospora</taxon>
    </lineage>
</organism>
<dbReference type="Gene3D" id="3.90.1150.10">
    <property type="entry name" value="Aspartate Aminotransferase, domain 1"/>
    <property type="match status" value="1"/>
</dbReference>
<dbReference type="InterPro" id="IPR015424">
    <property type="entry name" value="PyrdxlP-dep_Trfase"/>
</dbReference>
<dbReference type="OrthoDB" id="9804264at2"/>
<keyword evidence="7" id="KW-0808">Transferase</keyword>
<dbReference type="InterPro" id="IPR015421">
    <property type="entry name" value="PyrdxlP-dep_Trfase_major"/>
</dbReference>
<dbReference type="AlphaFoldDB" id="A0A561UMY1"/>
<evidence type="ECO:0000256" key="5">
    <source>
        <dbReference type="PIRSR" id="PIRSR000390-1"/>
    </source>
</evidence>
<dbReference type="InterPro" id="IPR015422">
    <property type="entry name" value="PyrdxlP-dep_Trfase_small"/>
</dbReference>
<dbReference type="Pfam" id="PF01041">
    <property type="entry name" value="DegT_DnrJ_EryC1"/>
    <property type="match status" value="1"/>
</dbReference>
<evidence type="ECO:0000256" key="1">
    <source>
        <dbReference type="ARBA" id="ARBA00001933"/>
    </source>
</evidence>
<accession>A0A561UMY1</accession>
<comment type="cofactor">
    <cofactor evidence="1">
        <name>pyridoxal 5'-phosphate</name>
        <dbReference type="ChEBI" id="CHEBI:597326"/>
    </cofactor>
</comment>
<dbReference type="CDD" id="cd00616">
    <property type="entry name" value="AHBA_syn"/>
    <property type="match status" value="1"/>
</dbReference>
<dbReference type="GO" id="GO:0030170">
    <property type="term" value="F:pyridoxal phosphate binding"/>
    <property type="evidence" value="ECO:0007669"/>
    <property type="project" value="TreeGrafter"/>
</dbReference>
<dbReference type="GO" id="GO:0008483">
    <property type="term" value="F:transaminase activity"/>
    <property type="evidence" value="ECO:0007669"/>
    <property type="project" value="UniProtKB-KW"/>
</dbReference>
<dbReference type="GO" id="GO:0000271">
    <property type="term" value="P:polysaccharide biosynthetic process"/>
    <property type="evidence" value="ECO:0007669"/>
    <property type="project" value="TreeGrafter"/>
</dbReference>
<name>A0A561UMY1_9ACTN</name>
<keyword evidence="3 6" id="KW-0663">Pyridoxal phosphate</keyword>
<dbReference type="RefSeq" id="WP_145906784.1">
    <property type="nucleotide sequence ID" value="NZ_BAAAMZ010000003.1"/>
</dbReference>
<evidence type="ECO:0000313" key="7">
    <source>
        <dbReference type="EMBL" id="TWG00728.1"/>
    </source>
</evidence>
<comment type="caution">
    <text evidence="7">The sequence shown here is derived from an EMBL/GenBank/DDBJ whole genome shotgun (WGS) entry which is preliminary data.</text>
</comment>
<feature type="modified residue" description="N6-(pyridoxal phosphate)lysine" evidence="6">
    <location>
        <position position="202"/>
    </location>
</feature>
<dbReference type="SUPFAM" id="SSF53383">
    <property type="entry name" value="PLP-dependent transferases"/>
    <property type="match status" value="1"/>
</dbReference>